<organism evidence="1 2">
    <name type="scientific">Penicillium cinerascens</name>
    <dbReference type="NCBI Taxonomy" id="70096"/>
    <lineage>
        <taxon>Eukaryota</taxon>
        <taxon>Fungi</taxon>
        <taxon>Dikarya</taxon>
        <taxon>Ascomycota</taxon>
        <taxon>Pezizomycotina</taxon>
        <taxon>Eurotiomycetes</taxon>
        <taxon>Eurotiomycetidae</taxon>
        <taxon>Eurotiales</taxon>
        <taxon>Aspergillaceae</taxon>
        <taxon>Penicillium</taxon>
    </lineage>
</organism>
<keyword evidence="2" id="KW-1185">Reference proteome</keyword>
<reference evidence="1" key="2">
    <citation type="journal article" date="2023" name="IMA Fungus">
        <title>Comparative genomic study of the Penicillium genus elucidates a diverse pangenome and 15 lateral gene transfer events.</title>
        <authorList>
            <person name="Petersen C."/>
            <person name="Sorensen T."/>
            <person name="Nielsen M.R."/>
            <person name="Sondergaard T.E."/>
            <person name="Sorensen J.L."/>
            <person name="Fitzpatrick D.A."/>
            <person name="Frisvad J.C."/>
            <person name="Nielsen K.L."/>
        </authorList>
    </citation>
    <scope>NUCLEOTIDE SEQUENCE</scope>
    <source>
        <strain evidence="1">IBT 15544</strain>
    </source>
</reference>
<dbReference type="EMBL" id="JAPQKR010000008">
    <property type="protein sequence ID" value="KAJ5212514.1"/>
    <property type="molecule type" value="Genomic_DNA"/>
</dbReference>
<dbReference type="AlphaFoldDB" id="A0A9W9N4A8"/>
<name>A0A9W9N4A8_9EURO</name>
<reference evidence="1" key="1">
    <citation type="submission" date="2022-12" db="EMBL/GenBank/DDBJ databases">
        <authorList>
            <person name="Petersen C."/>
        </authorList>
    </citation>
    <scope>NUCLEOTIDE SEQUENCE</scope>
    <source>
        <strain evidence="1">IBT 15544</strain>
    </source>
</reference>
<dbReference type="GeneID" id="83178523"/>
<dbReference type="PANTHER" id="PTHR36986:SF1">
    <property type="entry name" value="UPF0643 PROTEIN PB2B2.08"/>
    <property type="match status" value="1"/>
</dbReference>
<dbReference type="Proteomes" id="UP001150904">
    <property type="component" value="Unassembled WGS sequence"/>
</dbReference>
<dbReference type="RefSeq" id="XP_058310684.1">
    <property type="nucleotide sequence ID" value="XM_058451222.1"/>
</dbReference>
<evidence type="ECO:0000313" key="2">
    <source>
        <dbReference type="Proteomes" id="UP001150904"/>
    </source>
</evidence>
<dbReference type="OrthoDB" id="2140489at2759"/>
<gene>
    <name evidence="1" type="ORF">N7498_004160</name>
</gene>
<sequence>MTVDVAPSTINALDRLATDETKTKKLLNQLLHHTLITTDFEQLKFAAAASRQLQTQNVNPSADADTRLISSPYNQTAHLLDLNHLDTQNRLLSLALASFKPIRDDYATAPYLDSFNWQEVFDLVKAYSQAEGHVWTAQSFYVVEFRSVLKPGVDQDRLHALDAYSHQEATTSGGLLKYWFGTKNGKRENLATCVWRSREDARLGGLGPWHAKARAAARELYEQIIFTTMRLNIEDGVTSWKISAWQAKGHVQKHSR</sequence>
<proteinExistence type="predicted"/>
<dbReference type="PANTHER" id="PTHR36986">
    <property type="entry name" value="UPF0643 PROTEIN PB2B2.08"/>
    <property type="match status" value="1"/>
</dbReference>
<protein>
    <submittedName>
        <fullName evidence="1">Uncharacterized protein</fullName>
    </submittedName>
</protein>
<evidence type="ECO:0000313" key="1">
    <source>
        <dbReference type="EMBL" id="KAJ5212514.1"/>
    </source>
</evidence>
<accession>A0A9W9N4A8</accession>
<comment type="caution">
    <text evidence="1">The sequence shown here is derived from an EMBL/GenBank/DDBJ whole genome shotgun (WGS) entry which is preliminary data.</text>
</comment>